<reference evidence="1 2" key="1">
    <citation type="submission" date="2020-02" db="EMBL/GenBank/DDBJ databases">
        <title>Whole-genome analyses of novel actinobacteria.</title>
        <authorList>
            <person name="Sahin N."/>
            <person name="Tokatli A."/>
        </authorList>
    </citation>
    <scope>NUCLEOTIDE SEQUENCE [LARGE SCALE GENOMIC DNA]</scope>
    <source>
        <strain evidence="1 2">YC504</strain>
    </source>
</reference>
<comment type="caution">
    <text evidence="1">The sequence shown here is derived from an EMBL/GenBank/DDBJ whole genome shotgun (WGS) entry which is preliminary data.</text>
</comment>
<dbReference type="Proteomes" id="UP000481109">
    <property type="component" value="Unassembled WGS sequence"/>
</dbReference>
<proteinExistence type="predicted"/>
<evidence type="ECO:0000313" key="2">
    <source>
        <dbReference type="Proteomes" id="UP000481109"/>
    </source>
</evidence>
<name>A0A6G4XW82_9ACTN</name>
<protein>
    <submittedName>
        <fullName evidence="1">Uncharacterized protein</fullName>
    </submittedName>
</protein>
<gene>
    <name evidence="1" type="ORF">G6045_36210</name>
</gene>
<sequence length="80" mass="8076">MEPEHLAGVGIAFLGAPAQGAEPNVVELADGAGVCVVQRGRGGGKVYVAPDETLLFVPSAMDFDTGLAVFLGGARTPVTH</sequence>
<dbReference type="RefSeq" id="WP_165336471.1">
    <property type="nucleotide sequence ID" value="NZ_JAAKZW010000278.1"/>
</dbReference>
<evidence type="ECO:0000313" key="1">
    <source>
        <dbReference type="EMBL" id="NGO81067.1"/>
    </source>
</evidence>
<organism evidence="1 2">
    <name type="scientific">Streptomyces mesophilus</name>
    <dbReference type="NCBI Taxonomy" id="1775132"/>
    <lineage>
        <taxon>Bacteria</taxon>
        <taxon>Bacillati</taxon>
        <taxon>Actinomycetota</taxon>
        <taxon>Actinomycetes</taxon>
        <taxon>Kitasatosporales</taxon>
        <taxon>Streptomycetaceae</taxon>
        <taxon>Streptomyces</taxon>
    </lineage>
</organism>
<dbReference type="AlphaFoldDB" id="A0A6G4XW82"/>
<dbReference type="EMBL" id="JAAKZW010000278">
    <property type="protein sequence ID" value="NGO81067.1"/>
    <property type="molecule type" value="Genomic_DNA"/>
</dbReference>
<keyword evidence="2" id="KW-1185">Reference proteome</keyword>
<accession>A0A6G4XW82</accession>